<comment type="similarity">
    <text evidence="5">Belongs to the SAT4 family.</text>
</comment>
<evidence type="ECO:0000313" key="8">
    <source>
        <dbReference type="EMBL" id="PYI30569.1"/>
    </source>
</evidence>
<evidence type="ECO:0000259" key="7">
    <source>
        <dbReference type="Pfam" id="PF20684"/>
    </source>
</evidence>
<comment type="subcellular location">
    <subcellularLocation>
        <location evidence="1">Membrane</location>
        <topology evidence="1">Multi-pass membrane protein</topology>
    </subcellularLocation>
</comment>
<accession>A0A2V5I1D9</accession>
<dbReference type="Proteomes" id="UP000248817">
    <property type="component" value="Unassembled WGS sequence"/>
</dbReference>
<evidence type="ECO:0000256" key="5">
    <source>
        <dbReference type="ARBA" id="ARBA00038359"/>
    </source>
</evidence>
<sequence length="340" mass="37934">MADTSLCSPDAKPRLFILNIVFIVLTTLSTTVRIASKSIADHPLWWWDDHFAILSLLSEVPYLSLIILWLKMGLSNHPGLGFPYLFAALFFFNGAICFTKLSAIFFYARVFGVHNRVFRVLLWIAGSLVAGWLVSAWISTVFQCRPIARAWNPTLSGTCIELYPWYVSTASVSCLIDLYVLLLPVPLIIRLKTSLRRRLLVLITFFMAYSVVVMSIIRLIVIAQGDPCGSAKLICATMEYAQWAVLESSISVISINVPSGIALAKAILKKPGRMRDSPRIPIDPPRQVHKRVYNGASCVGLGHEEDLSEANTEVEDFQGVQINTTICLREIRLPKPIPPT</sequence>
<feature type="transmembrane region" description="Helical" evidence="6">
    <location>
        <begin position="15"/>
        <end position="35"/>
    </location>
</feature>
<feature type="transmembrane region" description="Helical" evidence="6">
    <location>
        <begin position="82"/>
        <end position="108"/>
    </location>
</feature>
<keyword evidence="3 6" id="KW-1133">Transmembrane helix</keyword>
<dbReference type="EMBL" id="KZ825514">
    <property type="protein sequence ID" value="PYI30569.1"/>
    <property type="molecule type" value="Genomic_DNA"/>
</dbReference>
<feature type="transmembrane region" description="Helical" evidence="6">
    <location>
        <begin position="243"/>
        <end position="268"/>
    </location>
</feature>
<feature type="transmembrane region" description="Helical" evidence="6">
    <location>
        <begin position="199"/>
        <end position="223"/>
    </location>
</feature>
<dbReference type="Pfam" id="PF20684">
    <property type="entry name" value="Fung_rhodopsin"/>
    <property type="match status" value="1"/>
</dbReference>
<name>A0A2V5I1D9_9EURO</name>
<dbReference type="PANTHER" id="PTHR33048">
    <property type="entry name" value="PTH11-LIKE INTEGRAL MEMBRANE PROTEIN (AFU_ORTHOLOGUE AFUA_5G11245)"/>
    <property type="match status" value="1"/>
</dbReference>
<dbReference type="AlphaFoldDB" id="A0A2V5I1D9"/>
<dbReference type="InterPro" id="IPR049326">
    <property type="entry name" value="Rhodopsin_dom_fungi"/>
</dbReference>
<reference evidence="8 9" key="1">
    <citation type="submission" date="2018-02" db="EMBL/GenBank/DDBJ databases">
        <title>The genomes of Aspergillus section Nigri reveals drivers in fungal speciation.</title>
        <authorList>
            <consortium name="DOE Joint Genome Institute"/>
            <person name="Vesth T.C."/>
            <person name="Nybo J."/>
            <person name="Theobald S."/>
            <person name="Brandl J."/>
            <person name="Frisvad J.C."/>
            <person name="Nielsen K.F."/>
            <person name="Lyhne E.K."/>
            <person name="Kogle M.E."/>
            <person name="Kuo A."/>
            <person name="Riley R."/>
            <person name="Clum A."/>
            <person name="Nolan M."/>
            <person name="Lipzen A."/>
            <person name="Salamov A."/>
            <person name="Henrissat B."/>
            <person name="Wiebenga A."/>
            <person name="De vries R.P."/>
            <person name="Grigoriev I.V."/>
            <person name="Mortensen U.H."/>
            <person name="Andersen M.R."/>
            <person name="Baker S.E."/>
        </authorList>
    </citation>
    <scope>NUCLEOTIDE SEQUENCE [LARGE SCALE GENOMIC DNA]</scope>
    <source>
        <strain evidence="8 9">CBS 114.80</strain>
    </source>
</reference>
<evidence type="ECO:0000256" key="1">
    <source>
        <dbReference type="ARBA" id="ARBA00004141"/>
    </source>
</evidence>
<evidence type="ECO:0000256" key="6">
    <source>
        <dbReference type="SAM" id="Phobius"/>
    </source>
</evidence>
<keyword evidence="9" id="KW-1185">Reference proteome</keyword>
<feature type="transmembrane region" description="Helical" evidence="6">
    <location>
        <begin position="120"/>
        <end position="142"/>
    </location>
</feature>
<feature type="transmembrane region" description="Helical" evidence="6">
    <location>
        <begin position="162"/>
        <end position="187"/>
    </location>
</feature>
<proteinExistence type="inferred from homology"/>
<keyword evidence="4 6" id="KW-0472">Membrane</keyword>
<feature type="transmembrane region" description="Helical" evidence="6">
    <location>
        <begin position="51"/>
        <end position="70"/>
    </location>
</feature>
<keyword evidence="2 6" id="KW-0812">Transmembrane</keyword>
<protein>
    <recommendedName>
        <fullName evidence="7">Rhodopsin domain-containing protein</fullName>
    </recommendedName>
</protein>
<dbReference type="PANTHER" id="PTHR33048:SF47">
    <property type="entry name" value="INTEGRAL MEMBRANE PROTEIN-RELATED"/>
    <property type="match status" value="1"/>
</dbReference>
<evidence type="ECO:0000256" key="2">
    <source>
        <dbReference type="ARBA" id="ARBA00022692"/>
    </source>
</evidence>
<evidence type="ECO:0000256" key="3">
    <source>
        <dbReference type="ARBA" id="ARBA00022989"/>
    </source>
</evidence>
<dbReference type="GO" id="GO:0016020">
    <property type="term" value="C:membrane"/>
    <property type="evidence" value="ECO:0007669"/>
    <property type="project" value="UniProtKB-SubCell"/>
</dbReference>
<organism evidence="8 9">
    <name type="scientific">Aspergillus indologenus CBS 114.80</name>
    <dbReference type="NCBI Taxonomy" id="1450541"/>
    <lineage>
        <taxon>Eukaryota</taxon>
        <taxon>Fungi</taxon>
        <taxon>Dikarya</taxon>
        <taxon>Ascomycota</taxon>
        <taxon>Pezizomycotina</taxon>
        <taxon>Eurotiomycetes</taxon>
        <taxon>Eurotiomycetidae</taxon>
        <taxon>Eurotiales</taxon>
        <taxon>Aspergillaceae</taxon>
        <taxon>Aspergillus</taxon>
        <taxon>Aspergillus subgen. Circumdati</taxon>
    </lineage>
</organism>
<evidence type="ECO:0000313" key="9">
    <source>
        <dbReference type="Proteomes" id="UP000248817"/>
    </source>
</evidence>
<gene>
    <name evidence="8" type="ORF">BP00DRAFT_476847</name>
</gene>
<dbReference type="InterPro" id="IPR052337">
    <property type="entry name" value="SAT4-like"/>
</dbReference>
<evidence type="ECO:0000256" key="4">
    <source>
        <dbReference type="ARBA" id="ARBA00023136"/>
    </source>
</evidence>
<feature type="domain" description="Rhodopsin" evidence="7">
    <location>
        <begin position="33"/>
        <end position="259"/>
    </location>
</feature>